<dbReference type="SUPFAM" id="SSF56112">
    <property type="entry name" value="Protein kinase-like (PK-like)"/>
    <property type="match status" value="1"/>
</dbReference>
<dbReference type="PANTHER" id="PTHR38248">
    <property type="entry name" value="FUNK1 6"/>
    <property type="match status" value="1"/>
</dbReference>
<dbReference type="PROSITE" id="PS00109">
    <property type="entry name" value="PROTEIN_KINASE_TYR"/>
    <property type="match status" value="1"/>
</dbReference>
<protein>
    <recommendedName>
        <fullName evidence="1">Fungal-type protein kinase domain-containing protein</fullName>
    </recommendedName>
</protein>
<proteinExistence type="predicted"/>
<reference evidence="3" key="1">
    <citation type="submission" date="2024-06" db="EMBL/GenBank/DDBJ databases">
        <title>Multi-omics analyses provide insights into the biosynthesis of the anticancer antibiotic pleurotin in Hohenbuehelia grisea.</title>
        <authorList>
            <person name="Weaver J.A."/>
            <person name="Alberti F."/>
        </authorList>
    </citation>
    <scope>NUCLEOTIDE SEQUENCE [LARGE SCALE GENOMIC DNA]</scope>
    <source>
        <strain evidence="3">T-177</strain>
    </source>
</reference>
<dbReference type="Pfam" id="PF17667">
    <property type="entry name" value="Pkinase_fungal"/>
    <property type="match status" value="1"/>
</dbReference>
<name>A0ABR3IS69_9AGAR</name>
<dbReference type="InterPro" id="IPR011009">
    <property type="entry name" value="Kinase-like_dom_sf"/>
</dbReference>
<evidence type="ECO:0000259" key="1">
    <source>
        <dbReference type="Pfam" id="PF17667"/>
    </source>
</evidence>
<organism evidence="2 3">
    <name type="scientific">Hohenbuehelia grisea</name>
    <dbReference type="NCBI Taxonomy" id="104357"/>
    <lineage>
        <taxon>Eukaryota</taxon>
        <taxon>Fungi</taxon>
        <taxon>Dikarya</taxon>
        <taxon>Basidiomycota</taxon>
        <taxon>Agaricomycotina</taxon>
        <taxon>Agaricomycetes</taxon>
        <taxon>Agaricomycetidae</taxon>
        <taxon>Agaricales</taxon>
        <taxon>Pleurotineae</taxon>
        <taxon>Pleurotaceae</taxon>
        <taxon>Hohenbuehelia</taxon>
    </lineage>
</organism>
<evidence type="ECO:0000313" key="2">
    <source>
        <dbReference type="EMBL" id="KAL0946161.1"/>
    </source>
</evidence>
<dbReference type="InterPro" id="IPR008266">
    <property type="entry name" value="Tyr_kinase_AS"/>
</dbReference>
<dbReference type="EMBL" id="JASNQZ010000015">
    <property type="protein sequence ID" value="KAL0946161.1"/>
    <property type="molecule type" value="Genomic_DNA"/>
</dbReference>
<gene>
    <name evidence="2" type="ORF">HGRIS_012424</name>
</gene>
<keyword evidence="3" id="KW-1185">Reference proteome</keyword>
<dbReference type="Gene3D" id="1.10.510.10">
    <property type="entry name" value="Transferase(Phosphotransferase) domain 1"/>
    <property type="match status" value="1"/>
</dbReference>
<comment type="caution">
    <text evidence="2">The sequence shown here is derived from an EMBL/GenBank/DDBJ whole genome shotgun (WGS) entry which is preliminary data.</text>
</comment>
<feature type="domain" description="Fungal-type protein kinase" evidence="1">
    <location>
        <begin position="14"/>
        <end position="243"/>
    </location>
</feature>
<accession>A0ABR3IS69</accession>
<dbReference type="Proteomes" id="UP001556367">
    <property type="component" value="Unassembled WGS sequence"/>
</dbReference>
<dbReference type="InterPro" id="IPR040976">
    <property type="entry name" value="Pkinase_fungal"/>
</dbReference>
<sequence length="376" mass="42842">MRISDSKFLDPTEICILKNAWRSNRRDSESQIYSTVECETEGVAQFLHGGDVQFVDSTAAISVFNLRSESLWGSIDAPSYSGLRSSQELGFQNLDQPTSILHRLVLKTQGRPLWEFRDYLELLLGFRAALVGHQGLWSQGILHRDISAGNIMLSASATPNVGQEGFIMDLEYCRLRHLIELEYGDAASDDKDSPIVGLNGGIMTGTAQFMAVEKLLTILGSDPPFEHKVYHDLESFIWVFAYAVIRHLMSETRFDSSTKKDIEAWFKQTFCQLTLPQVRFHRECRLPFEIPTSVVKQVKENPRLLPKSIRGFLYAMSRIRIPQNRSFSDEDDVDLQQLAQAYGFINRNIVCRLTHELLLKDVDATISRLRAEMADW</sequence>
<dbReference type="PANTHER" id="PTHR38248:SF2">
    <property type="entry name" value="FUNK1 11"/>
    <property type="match status" value="1"/>
</dbReference>
<evidence type="ECO:0000313" key="3">
    <source>
        <dbReference type="Proteomes" id="UP001556367"/>
    </source>
</evidence>